<evidence type="ECO:0000256" key="1">
    <source>
        <dbReference type="ARBA" id="ARBA00004127"/>
    </source>
</evidence>
<dbReference type="InterPro" id="IPR050911">
    <property type="entry name" value="DRAM/TMEM150_Autophagy_Mod"/>
</dbReference>
<protein>
    <recommendedName>
        <fullName evidence="7">CWH43-like N-terminal domain-containing protein</fullName>
    </recommendedName>
</protein>
<dbReference type="Proteomes" id="UP001497525">
    <property type="component" value="Unassembled WGS sequence"/>
</dbReference>
<name>A0AAV2TWU0_CALDB</name>
<evidence type="ECO:0000256" key="4">
    <source>
        <dbReference type="ARBA" id="ARBA00022989"/>
    </source>
</evidence>
<evidence type="ECO:0000256" key="3">
    <source>
        <dbReference type="ARBA" id="ARBA00022692"/>
    </source>
</evidence>
<dbReference type="EMBL" id="CAXLJL010000933">
    <property type="protein sequence ID" value="CAL5141655.1"/>
    <property type="molecule type" value="Genomic_DNA"/>
</dbReference>
<accession>A0AAV2TWU0</accession>
<evidence type="ECO:0000256" key="5">
    <source>
        <dbReference type="ARBA" id="ARBA00023136"/>
    </source>
</evidence>
<keyword evidence="4 6" id="KW-1133">Transmembrane helix</keyword>
<dbReference type="GO" id="GO:0012505">
    <property type="term" value="C:endomembrane system"/>
    <property type="evidence" value="ECO:0007669"/>
    <property type="project" value="UniProtKB-SubCell"/>
</dbReference>
<feature type="transmembrane region" description="Helical" evidence="6">
    <location>
        <begin position="121"/>
        <end position="142"/>
    </location>
</feature>
<evidence type="ECO:0000256" key="6">
    <source>
        <dbReference type="SAM" id="Phobius"/>
    </source>
</evidence>
<feature type="transmembrane region" description="Helical" evidence="6">
    <location>
        <begin position="53"/>
        <end position="74"/>
    </location>
</feature>
<feature type="transmembrane region" description="Helical" evidence="6">
    <location>
        <begin position="15"/>
        <end position="41"/>
    </location>
</feature>
<comment type="subcellular location">
    <subcellularLocation>
        <location evidence="1">Endomembrane system</location>
        <topology evidence="1">Multi-pass membrane protein</topology>
    </subcellularLocation>
</comment>
<feature type="transmembrane region" description="Helical" evidence="6">
    <location>
        <begin position="95"/>
        <end position="115"/>
    </location>
</feature>
<sequence length="250" mass="27964">MDSCTLQYLPISLDILMFGTFATSYSISSVSGNVSVLFPYISETGTLVPESCVFGQLLNLCACLGALCVYVWYLHQMYRIEHNECIRPHHIFARITLAVGMLSALGISIVANFQATSVLSVHLLGAMLAFSGGNVYCILLAYSTRYHLGAPIWLWTLRSLLCFLSVIAHILVPVFARLAGEMRLPPRKYEVNDEGYLFHALSVTFEWVLAASQMIFFLTMTYELRNFTMSSVKVRKTRFLETPGKDTSPS</sequence>
<dbReference type="PANTHER" id="PTHR21324">
    <property type="entry name" value="FASTING-INDUCIBLE INTEGRAL MEMBRANE PROTEIN TM6P1-RELATED"/>
    <property type="match status" value="1"/>
</dbReference>
<dbReference type="InterPro" id="IPR019402">
    <property type="entry name" value="CWH43_N"/>
</dbReference>
<gene>
    <name evidence="8" type="ORF">CDAUBV1_LOCUS16987</name>
</gene>
<proteinExistence type="inferred from homology"/>
<keyword evidence="3 6" id="KW-0812">Transmembrane</keyword>
<reference evidence="8" key="1">
    <citation type="submission" date="2024-06" db="EMBL/GenBank/DDBJ databases">
        <authorList>
            <person name="Liu X."/>
            <person name="Lenzi L."/>
            <person name="Haldenby T S."/>
            <person name="Uol C."/>
        </authorList>
    </citation>
    <scope>NUCLEOTIDE SEQUENCE</scope>
</reference>
<comment type="similarity">
    <text evidence="2">Belongs to the DRAM/TMEM150 family.</text>
</comment>
<feature type="transmembrane region" description="Helical" evidence="6">
    <location>
        <begin position="154"/>
        <end position="176"/>
    </location>
</feature>
<dbReference type="Pfam" id="PF10277">
    <property type="entry name" value="Frag1"/>
    <property type="match status" value="1"/>
</dbReference>
<feature type="domain" description="CWH43-like N-terminal" evidence="7">
    <location>
        <begin position="7"/>
        <end position="226"/>
    </location>
</feature>
<comment type="caution">
    <text evidence="8">The sequence shown here is derived from an EMBL/GenBank/DDBJ whole genome shotgun (WGS) entry which is preliminary data.</text>
</comment>
<dbReference type="PANTHER" id="PTHR21324:SF2">
    <property type="entry name" value="EG:22E5.9 PROTEIN"/>
    <property type="match status" value="1"/>
</dbReference>
<evidence type="ECO:0000313" key="9">
    <source>
        <dbReference type="Proteomes" id="UP001497525"/>
    </source>
</evidence>
<dbReference type="AlphaFoldDB" id="A0AAV2TWU0"/>
<keyword evidence="5 6" id="KW-0472">Membrane</keyword>
<organism evidence="8 9">
    <name type="scientific">Calicophoron daubneyi</name>
    <name type="common">Rumen fluke</name>
    <name type="synonym">Paramphistomum daubneyi</name>
    <dbReference type="NCBI Taxonomy" id="300641"/>
    <lineage>
        <taxon>Eukaryota</taxon>
        <taxon>Metazoa</taxon>
        <taxon>Spiralia</taxon>
        <taxon>Lophotrochozoa</taxon>
        <taxon>Platyhelminthes</taxon>
        <taxon>Trematoda</taxon>
        <taxon>Digenea</taxon>
        <taxon>Plagiorchiida</taxon>
        <taxon>Pronocephalata</taxon>
        <taxon>Paramphistomoidea</taxon>
        <taxon>Paramphistomidae</taxon>
        <taxon>Calicophoron</taxon>
    </lineage>
</organism>
<feature type="transmembrane region" description="Helical" evidence="6">
    <location>
        <begin position="196"/>
        <end position="219"/>
    </location>
</feature>
<evidence type="ECO:0000256" key="2">
    <source>
        <dbReference type="ARBA" id="ARBA00006565"/>
    </source>
</evidence>
<evidence type="ECO:0000313" key="8">
    <source>
        <dbReference type="EMBL" id="CAL5141655.1"/>
    </source>
</evidence>
<evidence type="ECO:0000259" key="7">
    <source>
        <dbReference type="Pfam" id="PF10277"/>
    </source>
</evidence>